<dbReference type="PANTHER" id="PTHR10285">
    <property type="entry name" value="URIDINE KINASE"/>
    <property type="match status" value="1"/>
</dbReference>
<evidence type="ECO:0000313" key="4">
    <source>
        <dbReference type="Proteomes" id="UP000186817"/>
    </source>
</evidence>
<evidence type="ECO:0000313" key="3">
    <source>
        <dbReference type="EMBL" id="OLQ04465.1"/>
    </source>
</evidence>
<feature type="compositionally biased region" description="Polar residues" evidence="1">
    <location>
        <begin position="566"/>
        <end position="575"/>
    </location>
</feature>
<reference evidence="3 4" key="1">
    <citation type="submission" date="2016-02" db="EMBL/GenBank/DDBJ databases">
        <title>Genome analysis of coral dinoflagellate symbionts highlights evolutionary adaptations to a symbiotic lifestyle.</title>
        <authorList>
            <person name="Aranda M."/>
            <person name="Li Y."/>
            <person name="Liew Y.J."/>
            <person name="Baumgarten S."/>
            <person name="Simakov O."/>
            <person name="Wilson M."/>
            <person name="Piel J."/>
            <person name="Ashoor H."/>
            <person name="Bougouffa S."/>
            <person name="Bajic V.B."/>
            <person name="Ryu T."/>
            <person name="Ravasi T."/>
            <person name="Bayer T."/>
            <person name="Micklem G."/>
            <person name="Kim H."/>
            <person name="Bhak J."/>
            <person name="Lajeunesse T.C."/>
            <person name="Voolstra C.R."/>
        </authorList>
    </citation>
    <scope>NUCLEOTIDE SEQUENCE [LARGE SCALE GENOMIC DNA]</scope>
    <source>
        <strain evidence="3 4">CCMP2467</strain>
    </source>
</reference>
<dbReference type="InterPro" id="IPR006083">
    <property type="entry name" value="PRK/URK"/>
</dbReference>
<dbReference type="InterPro" id="IPR002048">
    <property type="entry name" value="EF_hand_dom"/>
</dbReference>
<feature type="compositionally biased region" description="Basic residues" evidence="1">
    <location>
        <begin position="601"/>
        <end position="615"/>
    </location>
</feature>
<feature type="domain" description="EF-hand" evidence="2">
    <location>
        <begin position="712"/>
        <end position="747"/>
    </location>
</feature>
<comment type="caution">
    <text evidence="3">The sequence shown here is derived from an EMBL/GenBank/DDBJ whole genome shotgun (WGS) entry which is preliminary data.</text>
</comment>
<dbReference type="CDD" id="cd02028">
    <property type="entry name" value="UMPK_like"/>
    <property type="match status" value="1"/>
</dbReference>
<dbReference type="Gene3D" id="3.40.50.300">
    <property type="entry name" value="P-loop containing nucleotide triphosphate hydrolases"/>
    <property type="match status" value="1"/>
</dbReference>
<evidence type="ECO:0000259" key="2">
    <source>
        <dbReference type="PROSITE" id="PS50222"/>
    </source>
</evidence>
<feature type="region of interest" description="Disordered" evidence="1">
    <location>
        <begin position="297"/>
        <end position="320"/>
    </location>
</feature>
<keyword evidence="3" id="KW-0808">Transferase</keyword>
<keyword evidence="4" id="KW-1185">Reference proteome</keyword>
<feature type="compositionally biased region" description="Pro residues" evidence="1">
    <location>
        <begin position="70"/>
        <end position="79"/>
    </location>
</feature>
<accession>A0A1Q9EAL0</accession>
<feature type="compositionally biased region" description="Polar residues" evidence="1">
    <location>
        <begin position="645"/>
        <end position="657"/>
    </location>
</feature>
<dbReference type="InterPro" id="IPR027417">
    <property type="entry name" value="P-loop_NTPase"/>
</dbReference>
<protein>
    <submittedName>
        <fullName evidence="3">Uridine-cytidine kinase A</fullName>
    </submittedName>
</protein>
<feature type="region of interest" description="Disordered" evidence="1">
    <location>
        <begin position="558"/>
        <end position="663"/>
    </location>
</feature>
<feature type="region of interest" description="Disordered" evidence="1">
    <location>
        <begin position="64"/>
        <end position="86"/>
    </location>
</feature>
<keyword evidence="3" id="KW-0418">Kinase</keyword>
<name>A0A1Q9EAL0_SYMMI</name>
<feature type="compositionally biased region" description="Acidic residues" evidence="1">
    <location>
        <begin position="622"/>
        <end position="634"/>
    </location>
</feature>
<dbReference type="Proteomes" id="UP000186817">
    <property type="component" value="Unassembled WGS sequence"/>
</dbReference>
<feature type="compositionally biased region" description="Basic and acidic residues" evidence="1">
    <location>
        <begin position="584"/>
        <end position="600"/>
    </location>
</feature>
<feature type="region of interest" description="Disordered" evidence="1">
    <location>
        <begin position="1347"/>
        <end position="1433"/>
    </location>
</feature>
<dbReference type="GO" id="GO:0005524">
    <property type="term" value="F:ATP binding"/>
    <property type="evidence" value="ECO:0007669"/>
    <property type="project" value="InterPro"/>
</dbReference>
<feature type="compositionally biased region" description="Polar residues" evidence="1">
    <location>
        <begin position="1418"/>
        <end position="1433"/>
    </location>
</feature>
<dbReference type="SUPFAM" id="SSF52540">
    <property type="entry name" value="P-loop containing nucleoside triphosphate hydrolases"/>
    <property type="match status" value="1"/>
</dbReference>
<dbReference type="GO" id="GO:0016301">
    <property type="term" value="F:kinase activity"/>
    <property type="evidence" value="ECO:0007669"/>
    <property type="project" value="UniProtKB-KW"/>
</dbReference>
<proteinExistence type="predicted"/>
<dbReference type="Pfam" id="PF00485">
    <property type="entry name" value="PRK"/>
    <property type="match status" value="1"/>
</dbReference>
<dbReference type="GO" id="GO:0005509">
    <property type="term" value="F:calcium ion binding"/>
    <property type="evidence" value="ECO:0007669"/>
    <property type="project" value="InterPro"/>
</dbReference>
<dbReference type="EMBL" id="LSRX01000209">
    <property type="protein sequence ID" value="OLQ04465.1"/>
    <property type="molecule type" value="Genomic_DNA"/>
</dbReference>
<sequence>MAGLTLEVWHLRSASALLLAAAVRSFVASESSSILLAVLALLLWLLSAHASRQDANLQAQPTVVTKDVSPVPPQPPALPAPSKKDDAEELFKQWTGNVMMADTGVAMPAAQIARAWLQMARSKGHSGIPSKSSFSPLVKGKRRMGSSSDLCGSITEGDESAGSPWEGPTEDAFHVQLERESKAEDWGFVWNQTALSTRRRFLLESVSEGSIAASWNSREWELGRSTLEPGSTLVEANYLAGYGVIRHELRESMQLRLTFLRPAPDPTPTEKRLVGLPLECRVKNSFLEVSPVDADSQEEARHFSDPGPCAQKGCSSSAEGAGVSATEPQICGYHTESEAVSDLIGTAALISGLVRSAEFNGKWCRIDAFDPEVRRYIVRVFLEEGQPPVIAKLRLENLSFGPTFALASSATPVFHPFAPPGAAVAEDLSAWPWGQANWPWGIHAGMTGAMEGCMPVGMEADAWQVPAEWASYPFGPPGLPPTEAAVMQSMPPPPPATPLCILPTTEHFATSDAAAAPNTAGMAENAGESHERPPQIHTHQVLEQQLIQQHLQVLQQSAAPDVQEAVQPSVSSSHQPHGASSLHQEAEEPQAPHEEDVAEGKRKRRRRRRGKRKGRGSKDAQDAEDDDEESDVAEEPSLGNEADVLTSQSRHASTPQPTEAEVQVQQHAAAETLQAAVPGSPRLEALQTLSTRKPEELFQEDAQFLRTFAMASGKEELLSIFRAFDTKKNGLVSQPLVHKLLLKAGFVKEHVDQLWEVAGFVAKDFVPYASLVDWLWAAELNKAPPAGPGTLMEPVELAQAPPDGRAEVALQSLMMLIAAASWAEYGPEKGEVCVESVPSTPEAFMTFSVAYAKDKSLSLSASLASLLTQKVRLLIKNASLGLEVVDYAKALLLLKAQGFSGCHALAESLVGAAAIGLHAVHLKGESSGARQVFRTPAVAPCALPGSLAGVPWEIQVAEKAGHFKLLGPKVDLSALVPGEFGKLGDPLPMSVGVKECNEAAKAKEQTHVALQAETMQNNFLGELSDRIATAAKEKSCVVVVAGPSSSGKTTFSARLALHLQARGCDARPLECDMYFKARADPSHPRDAKGELNFEDPDSLRIDKIKQDLEALMTGNPVELPKFCFKTGTIQEKTGNILKLPKSAVLIIEGIFGLHPKFLAAFEDVSLFKVLIGPWSGSRLGNLCLVPERKFRLLRRIGRDVRSRGVDAVSAGEQLNIFPYAGKADVIFDSTLHYELPALKAVIGADVENATSDDPVVQWRKRELANYLSWAEAWPVSEYELLPTSIACEFLGSLPKESWKPRLEGTACPGEVQPSPTPPAVLLTGELREGGRTSSRDASSEMQEIPEVAVAPGANDALQPASRAKTRGTPGPASTGAWRPSLARSTESPEPLESPLVQEPGRSARADPVATPEFHESSDMATWQPTLQRRMVQQ</sequence>
<dbReference type="OrthoDB" id="429569at2759"/>
<evidence type="ECO:0000256" key="1">
    <source>
        <dbReference type="SAM" id="MobiDB-lite"/>
    </source>
</evidence>
<feature type="region of interest" description="Disordered" evidence="1">
    <location>
        <begin position="127"/>
        <end position="149"/>
    </location>
</feature>
<organism evidence="3 4">
    <name type="scientific">Symbiodinium microadriaticum</name>
    <name type="common">Dinoflagellate</name>
    <name type="synonym">Zooxanthella microadriatica</name>
    <dbReference type="NCBI Taxonomy" id="2951"/>
    <lineage>
        <taxon>Eukaryota</taxon>
        <taxon>Sar</taxon>
        <taxon>Alveolata</taxon>
        <taxon>Dinophyceae</taxon>
        <taxon>Suessiales</taxon>
        <taxon>Symbiodiniaceae</taxon>
        <taxon>Symbiodinium</taxon>
    </lineage>
</organism>
<dbReference type="PROSITE" id="PS50222">
    <property type="entry name" value="EF_HAND_2"/>
    <property type="match status" value="1"/>
</dbReference>
<gene>
    <name evidence="3" type="primary">udkA</name>
    <name evidence="3" type="ORF">AK812_SmicGene12440</name>
</gene>